<name>A0ABT8ZRM1_9SPHN</name>
<reference evidence="2" key="1">
    <citation type="submission" date="2023-07" db="EMBL/GenBank/DDBJ databases">
        <title>Bacterial whole genome sequence for Sphingobium sp. HBC34.</title>
        <authorList>
            <person name="Le V."/>
            <person name="Ko S.-R."/>
            <person name="Ahn C.-Y."/>
            <person name="Oh H.-M."/>
        </authorList>
    </citation>
    <scope>NUCLEOTIDE SEQUENCE</scope>
    <source>
        <strain evidence="2">HBC34</strain>
    </source>
</reference>
<dbReference type="Proteomes" id="UP001176471">
    <property type="component" value="Unassembled WGS sequence"/>
</dbReference>
<keyword evidence="2" id="KW-0238">DNA-binding</keyword>
<evidence type="ECO:0000313" key="3">
    <source>
        <dbReference type="Proteomes" id="UP001176471"/>
    </source>
</evidence>
<comment type="caution">
    <text evidence="2">The sequence shown here is derived from an EMBL/GenBank/DDBJ whole genome shotgun (WGS) entry which is preliminary data.</text>
</comment>
<dbReference type="RefSeq" id="WP_304537496.1">
    <property type="nucleotide sequence ID" value="NZ_JAUQOM010000018.1"/>
</dbReference>
<evidence type="ECO:0000313" key="2">
    <source>
        <dbReference type="EMBL" id="MDO7837194.1"/>
    </source>
</evidence>
<dbReference type="Gene3D" id="1.10.150.690">
    <property type="entry name" value="DUF2063"/>
    <property type="match status" value="1"/>
</dbReference>
<dbReference type="EMBL" id="JAUQOM010000018">
    <property type="protein sequence ID" value="MDO7837194.1"/>
    <property type="molecule type" value="Genomic_DNA"/>
</dbReference>
<dbReference type="Pfam" id="PF09836">
    <property type="entry name" value="DUF2063"/>
    <property type="match status" value="1"/>
</dbReference>
<keyword evidence="3" id="KW-1185">Reference proteome</keyword>
<dbReference type="InterPro" id="IPR018640">
    <property type="entry name" value="DUF2063"/>
</dbReference>
<dbReference type="GO" id="GO:0003677">
    <property type="term" value="F:DNA binding"/>
    <property type="evidence" value="ECO:0007669"/>
    <property type="project" value="UniProtKB-KW"/>
</dbReference>
<sequence>MLMLEAAQTAMMQALEFGPGELPDGLFAGTRARALTGMKVHANTISHARLVALEDTFPRTRALLGHERFNEHSRRFAALPGVTARTLAHIGTSFPGFLREIGETCAAVDLAEFEWLWLEAYHAAEGQALRLAALAGIDENALLDLTIAQHPAARIIQADRAVHRLIGEEVPGLADADAILIARPEAEVLVSAATSVMAKVFTALEFPESIGNLFASSCEPDCKDQVPPDDYMPALIALLEAGALIQLEQQVG</sequence>
<organism evidence="2 3">
    <name type="scientific">Sphingobium cyanobacteriorum</name>
    <dbReference type="NCBI Taxonomy" id="3063954"/>
    <lineage>
        <taxon>Bacteria</taxon>
        <taxon>Pseudomonadati</taxon>
        <taxon>Pseudomonadota</taxon>
        <taxon>Alphaproteobacteria</taxon>
        <taxon>Sphingomonadales</taxon>
        <taxon>Sphingomonadaceae</taxon>
        <taxon>Sphingobium</taxon>
    </lineage>
</organism>
<feature type="domain" description="Putative DNA-binding" evidence="1">
    <location>
        <begin position="8"/>
        <end position="98"/>
    </location>
</feature>
<gene>
    <name evidence="2" type="ORF">Q4610_19295</name>
</gene>
<proteinExistence type="predicted"/>
<dbReference type="InterPro" id="IPR044922">
    <property type="entry name" value="DUF2063_N_sf"/>
</dbReference>
<protein>
    <submittedName>
        <fullName evidence="2">DNA-binding domain-containing protein</fullName>
    </submittedName>
</protein>
<accession>A0ABT8ZRM1</accession>
<evidence type="ECO:0000259" key="1">
    <source>
        <dbReference type="Pfam" id="PF09836"/>
    </source>
</evidence>